<dbReference type="EMBL" id="NAJQ01002098">
    <property type="protein sequence ID" value="TKA49323.1"/>
    <property type="molecule type" value="Genomic_DNA"/>
</dbReference>
<evidence type="ECO:0000313" key="2">
    <source>
        <dbReference type="EMBL" id="TKA49323.1"/>
    </source>
</evidence>
<feature type="region of interest" description="Disordered" evidence="1">
    <location>
        <begin position="1"/>
        <end position="25"/>
    </location>
</feature>
<name>A0A4U0VJT8_9PEZI</name>
<gene>
    <name evidence="2" type="ORF">B0A55_13111</name>
</gene>
<comment type="caution">
    <text evidence="2">The sequence shown here is derived from an EMBL/GenBank/DDBJ whole genome shotgun (WGS) entry which is preliminary data.</text>
</comment>
<dbReference type="Proteomes" id="UP000309340">
    <property type="component" value="Unassembled WGS sequence"/>
</dbReference>
<protein>
    <submittedName>
        <fullName evidence="2">Uncharacterized protein</fullName>
    </submittedName>
</protein>
<feature type="region of interest" description="Disordered" evidence="1">
    <location>
        <begin position="230"/>
        <end position="251"/>
    </location>
</feature>
<reference evidence="2 3" key="1">
    <citation type="submission" date="2017-03" db="EMBL/GenBank/DDBJ databases">
        <title>Genomes of endolithic fungi from Antarctica.</title>
        <authorList>
            <person name="Coleine C."/>
            <person name="Masonjones S."/>
            <person name="Stajich J.E."/>
        </authorList>
    </citation>
    <scope>NUCLEOTIDE SEQUENCE [LARGE SCALE GENOMIC DNA]</scope>
    <source>
        <strain evidence="2 3">CCFEE 5184</strain>
    </source>
</reference>
<dbReference type="OrthoDB" id="3932166at2759"/>
<organism evidence="2 3">
    <name type="scientific">Friedmanniomyces simplex</name>
    <dbReference type="NCBI Taxonomy" id="329884"/>
    <lineage>
        <taxon>Eukaryota</taxon>
        <taxon>Fungi</taxon>
        <taxon>Dikarya</taxon>
        <taxon>Ascomycota</taxon>
        <taxon>Pezizomycotina</taxon>
        <taxon>Dothideomycetes</taxon>
        <taxon>Dothideomycetidae</taxon>
        <taxon>Mycosphaerellales</taxon>
        <taxon>Teratosphaeriaceae</taxon>
        <taxon>Friedmanniomyces</taxon>
    </lineage>
</organism>
<sequence length="251" mass="28226">MKRFIEEVRQRWDPDPPEEWEPRGEGYTDEGALTLCVYQLAFQEDPEGQGQVCEAEEMNQVLLHPPVDALVDKIPKPLADPAPQGEVEKKQVSLGAQLQVQFDQSAAANTESIHLPDGFNELMSVTNGMHGAGLLAETAHTVLVYPLDRHHAEPEMLTFISPWVESRDFTALAAWKVGSCQQHRQIYYVFCHKNGDDSAVNASWRIFDRADVQCDIYENLARFLQHETADVEERPGGAQQEHIVAQSSHPL</sequence>
<keyword evidence="3" id="KW-1185">Reference proteome</keyword>
<evidence type="ECO:0000256" key="1">
    <source>
        <dbReference type="SAM" id="MobiDB-lite"/>
    </source>
</evidence>
<evidence type="ECO:0000313" key="3">
    <source>
        <dbReference type="Proteomes" id="UP000309340"/>
    </source>
</evidence>
<accession>A0A4U0VJT8</accession>
<dbReference type="AlphaFoldDB" id="A0A4U0VJT8"/>
<proteinExistence type="predicted"/>